<evidence type="ECO:0000256" key="2">
    <source>
        <dbReference type="ARBA" id="ARBA00010199"/>
    </source>
</evidence>
<dbReference type="OMA" id="GMMLSEW"/>
<dbReference type="CDD" id="cd13132">
    <property type="entry name" value="MATE_eukaryotic"/>
    <property type="match status" value="1"/>
</dbReference>
<feature type="transmembrane region" description="Helical" evidence="7">
    <location>
        <begin position="334"/>
        <end position="354"/>
    </location>
</feature>
<feature type="transmembrane region" description="Helical" evidence="7">
    <location>
        <begin position="407"/>
        <end position="425"/>
    </location>
</feature>
<feature type="compositionally biased region" description="Acidic residues" evidence="6">
    <location>
        <begin position="600"/>
        <end position="610"/>
    </location>
</feature>
<dbReference type="AlphaFoldDB" id="A0A058Z847"/>
<keyword evidence="4 7" id="KW-1133">Transmembrane helix</keyword>
<feature type="region of interest" description="Disordered" evidence="6">
    <location>
        <begin position="1"/>
        <end position="22"/>
    </location>
</feature>
<evidence type="ECO:0000256" key="1">
    <source>
        <dbReference type="ARBA" id="ARBA00004141"/>
    </source>
</evidence>
<evidence type="ECO:0000256" key="3">
    <source>
        <dbReference type="ARBA" id="ARBA00022692"/>
    </source>
</evidence>
<feature type="region of interest" description="Disordered" evidence="6">
    <location>
        <begin position="117"/>
        <end position="161"/>
    </location>
</feature>
<comment type="subcellular location">
    <subcellularLocation>
        <location evidence="1">Membrane</location>
        <topology evidence="1">Multi-pass membrane protein</topology>
    </subcellularLocation>
</comment>
<evidence type="ECO:0000256" key="5">
    <source>
        <dbReference type="ARBA" id="ARBA00023136"/>
    </source>
</evidence>
<comment type="similarity">
    <text evidence="2">Belongs to the multi antimicrobial extrusion (MATE) (TC 2.A.66.1) family.</text>
</comment>
<gene>
    <name evidence="8" type="ORF">H696_03540</name>
</gene>
<dbReference type="Pfam" id="PF01554">
    <property type="entry name" value="MatE"/>
    <property type="match status" value="2"/>
</dbReference>
<keyword evidence="5 7" id="KW-0472">Membrane</keyword>
<dbReference type="RefSeq" id="XP_009495684.1">
    <property type="nucleotide sequence ID" value="XM_009497409.1"/>
</dbReference>
<dbReference type="GeneID" id="20528265"/>
<dbReference type="EMBL" id="KB932205">
    <property type="protein sequence ID" value="KCV70078.1"/>
    <property type="molecule type" value="Genomic_DNA"/>
</dbReference>
<sequence length="618" mass="66934">MAHGSTSHPGVPSHLHHAGHFAGVDPSHEQLYDVDFDDDQEFHIHGAGYDFSQDRYGADDEDDDDPNLPPVLESPGRLFNSAAVLEETSAAAPGAAPRSGFLARLGLSSASSAHGIEDESSIALQPIKPREAGGRSTAGALGGSGDDDDDGTGIPGQGDMLTDISEDTVSIWRWKDVSEEAMIQIRLALPLVLSFILQISFSMMMFIAVGQTNTAKELAGATLGYMYCNVTGVSMGMGMATAMDTLCSQAYGRNPKSPLVGVFLQRAVVIMLLACIPMAILWFLAEPILIALWQDPEIAHLAGQFSRRLLPGLPFFLVFDCLRKYLQCQGKTVPAFIALIIGTVICVAGNFGGITGLGWGFHAAPWVLAATWMSLPVSLLIIIWFGGLHRDTWGGWSIEAMRGWGEYFKLALPGMAMFCNEVWAFEIMALAAGVIGHVELATQSILLNTTSATFMIPFAIGISANTRVGNMLGAGRPMHARHSVYVSLMIALTMAVVLASLFFIVRPWWGRLFIDDPQVIELVRQVFVICGAFQLMDGIQAVLAGILRGIGKQTQGAILNFVGYTLLGLPLGYVFCFVLDEESNFGIDHTSRRSSFGSNDDQDDEQDDDELRQMRNFN</sequence>
<evidence type="ECO:0000256" key="4">
    <source>
        <dbReference type="ARBA" id="ARBA00022989"/>
    </source>
</evidence>
<evidence type="ECO:0008006" key="10">
    <source>
        <dbReference type="Google" id="ProtNLM"/>
    </source>
</evidence>
<feature type="transmembrane region" description="Helical" evidence="7">
    <location>
        <begin position="263"/>
        <end position="285"/>
    </location>
</feature>
<dbReference type="PANTHER" id="PTHR11206">
    <property type="entry name" value="MULTIDRUG RESISTANCE PROTEIN"/>
    <property type="match status" value="1"/>
</dbReference>
<dbReference type="GO" id="GO:0042910">
    <property type="term" value="F:xenobiotic transmembrane transporter activity"/>
    <property type="evidence" value="ECO:0007669"/>
    <property type="project" value="InterPro"/>
</dbReference>
<dbReference type="GO" id="GO:0016020">
    <property type="term" value="C:membrane"/>
    <property type="evidence" value="ECO:0007669"/>
    <property type="project" value="UniProtKB-SubCell"/>
</dbReference>
<dbReference type="NCBIfam" id="TIGR00797">
    <property type="entry name" value="matE"/>
    <property type="match status" value="1"/>
</dbReference>
<evidence type="ECO:0000256" key="6">
    <source>
        <dbReference type="SAM" id="MobiDB-lite"/>
    </source>
</evidence>
<feature type="transmembrane region" description="Helical" evidence="7">
    <location>
        <begin position="187"/>
        <end position="210"/>
    </location>
</feature>
<protein>
    <recommendedName>
        <fullName evidence="10">MATE efflux family protein</fullName>
    </recommendedName>
</protein>
<evidence type="ECO:0000313" key="9">
    <source>
        <dbReference type="Proteomes" id="UP000030693"/>
    </source>
</evidence>
<feature type="transmembrane region" description="Helical" evidence="7">
    <location>
        <begin position="484"/>
        <end position="505"/>
    </location>
</feature>
<feature type="transmembrane region" description="Helical" evidence="7">
    <location>
        <begin position="525"/>
        <end position="546"/>
    </location>
</feature>
<reference evidence="8" key="1">
    <citation type="submission" date="2013-04" db="EMBL/GenBank/DDBJ databases">
        <title>The Genome Sequence of Fonticula alba ATCC 38817.</title>
        <authorList>
            <consortium name="The Broad Institute Genomics Platform"/>
            <person name="Russ C."/>
            <person name="Cuomo C."/>
            <person name="Burger G."/>
            <person name="Gray M.W."/>
            <person name="Holland P.W.H."/>
            <person name="King N."/>
            <person name="Lang F.B.F."/>
            <person name="Roger A.J."/>
            <person name="Ruiz-Trillo I."/>
            <person name="Brown M."/>
            <person name="Walker B."/>
            <person name="Young S."/>
            <person name="Zeng Q."/>
            <person name="Gargeya S."/>
            <person name="Fitzgerald M."/>
            <person name="Haas B."/>
            <person name="Abouelleil A."/>
            <person name="Allen A.W."/>
            <person name="Alvarado L."/>
            <person name="Arachchi H.M."/>
            <person name="Berlin A.M."/>
            <person name="Chapman S.B."/>
            <person name="Gainer-Dewar J."/>
            <person name="Goldberg J."/>
            <person name="Griggs A."/>
            <person name="Gujja S."/>
            <person name="Hansen M."/>
            <person name="Howarth C."/>
            <person name="Imamovic A."/>
            <person name="Ireland A."/>
            <person name="Larimer J."/>
            <person name="McCowan C."/>
            <person name="Murphy C."/>
            <person name="Pearson M."/>
            <person name="Poon T.W."/>
            <person name="Priest M."/>
            <person name="Roberts A."/>
            <person name="Saif S."/>
            <person name="Shea T."/>
            <person name="Sisk P."/>
            <person name="Sykes S."/>
            <person name="Wortman J."/>
            <person name="Nusbaum C."/>
            <person name="Birren B."/>
        </authorList>
    </citation>
    <scope>NUCLEOTIDE SEQUENCE [LARGE SCALE GENOMIC DNA]</scope>
    <source>
        <strain evidence="8">ATCC 38817</strain>
    </source>
</reference>
<dbReference type="GO" id="GO:1990961">
    <property type="term" value="P:xenobiotic detoxification by transmembrane export across the plasma membrane"/>
    <property type="evidence" value="ECO:0007669"/>
    <property type="project" value="InterPro"/>
</dbReference>
<dbReference type="GO" id="GO:0015297">
    <property type="term" value="F:antiporter activity"/>
    <property type="evidence" value="ECO:0007669"/>
    <property type="project" value="InterPro"/>
</dbReference>
<feature type="transmembrane region" description="Helical" evidence="7">
    <location>
        <begin position="366"/>
        <end position="386"/>
    </location>
</feature>
<dbReference type="eggNOG" id="KOG1347">
    <property type="taxonomic scope" value="Eukaryota"/>
</dbReference>
<keyword evidence="9" id="KW-1185">Reference proteome</keyword>
<feature type="transmembrane region" description="Helical" evidence="7">
    <location>
        <begin position="222"/>
        <end position="242"/>
    </location>
</feature>
<feature type="transmembrane region" description="Helical" evidence="7">
    <location>
        <begin position="445"/>
        <end position="464"/>
    </location>
</feature>
<feature type="transmembrane region" description="Helical" evidence="7">
    <location>
        <begin position="558"/>
        <end position="575"/>
    </location>
</feature>
<feature type="region of interest" description="Disordered" evidence="6">
    <location>
        <begin position="591"/>
        <end position="618"/>
    </location>
</feature>
<dbReference type="STRING" id="691883.A0A058Z847"/>
<organism evidence="8">
    <name type="scientific">Fonticula alba</name>
    <name type="common">Slime mold</name>
    <dbReference type="NCBI Taxonomy" id="691883"/>
    <lineage>
        <taxon>Eukaryota</taxon>
        <taxon>Rotosphaerida</taxon>
        <taxon>Fonticulaceae</taxon>
        <taxon>Fonticula</taxon>
    </lineage>
</organism>
<accession>A0A058Z847</accession>
<name>A0A058Z847_FONAL</name>
<feature type="region of interest" description="Disordered" evidence="6">
    <location>
        <begin position="50"/>
        <end position="75"/>
    </location>
</feature>
<evidence type="ECO:0000313" key="8">
    <source>
        <dbReference type="EMBL" id="KCV70078.1"/>
    </source>
</evidence>
<dbReference type="InterPro" id="IPR002528">
    <property type="entry name" value="MATE_fam"/>
</dbReference>
<dbReference type="InterPro" id="IPR045069">
    <property type="entry name" value="MATE_euk"/>
</dbReference>
<dbReference type="OrthoDB" id="2126698at2759"/>
<dbReference type="Proteomes" id="UP000030693">
    <property type="component" value="Unassembled WGS sequence"/>
</dbReference>
<keyword evidence="3 7" id="KW-0812">Transmembrane</keyword>
<evidence type="ECO:0000256" key="7">
    <source>
        <dbReference type="SAM" id="Phobius"/>
    </source>
</evidence>
<proteinExistence type="inferred from homology"/>